<accession>A0AA38FPN9</accession>
<dbReference type="CDD" id="cd03419">
    <property type="entry name" value="GRX_GRXh_1_2_like"/>
    <property type="match status" value="1"/>
</dbReference>
<dbReference type="PRINTS" id="PR00160">
    <property type="entry name" value="GLUTAREDOXIN"/>
</dbReference>
<evidence type="ECO:0000313" key="3">
    <source>
        <dbReference type="Proteomes" id="UP000824469"/>
    </source>
</evidence>
<dbReference type="InterPro" id="IPR036249">
    <property type="entry name" value="Thioredoxin-like_sf"/>
</dbReference>
<dbReference type="InterPro" id="IPR002109">
    <property type="entry name" value="Glutaredoxin"/>
</dbReference>
<dbReference type="OMA" id="MLENERH"/>
<organism evidence="2 3">
    <name type="scientific">Taxus chinensis</name>
    <name type="common">Chinese yew</name>
    <name type="synonym">Taxus wallichiana var. chinensis</name>
    <dbReference type="NCBI Taxonomy" id="29808"/>
    <lineage>
        <taxon>Eukaryota</taxon>
        <taxon>Viridiplantae</taxon>
        <taxon>Streptophyta</taxon>
        <taxon>Embryophyta</taxon>
        <taxon>Tracheophyta</taxon>
        <taxon>Spermatophyta</taxon>
        <taxon>Pinopsida</taxon>
        <taxon>Pinidae</taxon>
        <taxon>Conifers II</taxon>
        <taxon>Cupressales</taxon>
        <taxon>Taxaceae</taxon>
        <taxon>Taxus</taxon>
    </lineage>
</organism>
<protein>
    <recommendedName>
        <fullName evidence="1">Glutaredoxin domain-containing protein</fullName>
    </recommendedName>
</protein>
<dbReference type="PANTHER" id="PTHR45694:SF18">
    <property type="entry name" value="GLUTAREDOXIN-1-RELATED"/>
    <property type="match status" value="1"/>
</dbReference>
<dbReference type="SUPFAM" id="SSF52833">
    <property type="entry name" value="Thioredoxin-like"/>
    <property type="match status" value="1"/>
</dbReference>
<feature type="non-terminal residue" evidence="2">
    <location>
        <position position="1"/>
    </location>
</feature>
<dbReference type="AlphaFoldDB" id="A0AA38FPN9"/>
<dbReference type="GO" id="GO:0034599">
    <property type="term" value="P:cellular response to oxidative stress"/>
    <property type="evidence" value="ECO:0007669"/>
    <property type="project" value="TreeGrafter"/>
</dbReference>
<gene>
    <name evidence="2" type="ORF">KI387_035873</name>
</gene>
<dbReference type="InterPro" id="IPR014025">
    <property type="entry name" value="Glutaredoxin_subgr"/>
</dbReference>
<evidence type="ECO:0000313" key="2">
    <source>
        <dbReference type="EMBL" id="KAH9307962.1"/>
    </source>
</evidence>
<keyword evidence="3" id="KW-1185">Reference proteome</keyword>
<proteinExistence type="predicted"/>
<evidence type="ECO:0000259" key="1">
    <source>
        <dbReference type="Pfam" id="PF00462"/>
    </source>
</evidence>
<sequence length="58" mass="6252">YCHEAKGLFQELGVKPVVVELDELGTRERQVQDALRALTGQSTVPNIFVGGKHIGGCS</sequence>
<feature type="domain" description="Glutaredoxin" evidence="1">
    <location>
        <begin position="1"/>
        <end position="54"/>
    </location>
</feature>
<reference evidence="2 3" key="1">
    <citation type="journal article" date="2021" name="Nat. Plants">
        <title>The Taxus genome provides insights into paclitaxel biosynthesis.</title>
        <authorList>
            <person name="Xiong X."/>
            <person name="Gou J."/>
            <person name="Liao Q."/>
            <person name="Li Y."/>
            <person name="Zhou Q."/>
            <person name="Bi G."/>
            <person name="Li C."/>
            <person name="Du R."/>
            <person name="Wang X."/>
            <person name="Sun T."/>
            <person name="Guo L."/>
            <person name="Liang H."/>
            <person name="Lu P."/>
            <person name="Wu Y."/>
            <person name="Zhang Z."/>
            <person name="Ro D.K."/>
            <person name="Shang Y."/>
            <person name="Huang S."/>
            <person name="Yan J."/>
        </authorList>
    </citation>
    <scope>NUCLEOTIDE SEQUENCE [LARGE SCALE GENOMIC DNA]</scope>
    <source>
        <strain evidence="2">Ta-2019</strain>
    </source>
</reference>
<dbReference type="EMBL" id="JAHRHJ020000007">
    <property type="protein sequence ID" value="KAH9307962.1"/>
    <property type="molecule type" value="Genomic_DNA"/>
</dbReference>
<dbReference type="GO" id="GO:0005737">
    <property type="term" value="C:cytoplasm"/>
    <property type="evidence" value="ECO:0007669"/>
    <property type="project" value="TreeGrafter"/>
</dbReference>
<dbReference type="Pfam" id="PF00462">
    <property type="entry name" value="Glutaredoxin"/>
    <property type="match status" value="1"/>
</dbReference>
<dbReference type="Proteomes" id="UP000824469">
    <property type="component" value="Unassembled WGS sequence"/>
</dbReference>
<dbReference type="PROSITE" id="PS51354">
    <property type="entry name" value="GLUTAREDOXIN_2"/>
    <property type="match status" value="1"/>
</dbReference>
<name>A0AA38FPN9_TAXCH</name>
<feature type="non-terminal residue" evidence="2">
    <location>
        <position position="58"/>
    </location>
</feature>
<dbReference type="PANTHER" id="PTHR45694">
    <property type="entry name" value="GLUTAREDOXIN 2"/>
    <property type="match status" value="1"/>
</dbReference>
<dbReference type="GO" id="GO:0015038">
    <property type="term" value="F:glutathione disulfide oxidoreductase activity"/>
    <property type="evidence" value="ECO:0007669"/>
    <property type="project" value="TreeGrafter"/>
</dbReference>
<dbReference type="Gene3D" id="3.40.30.10">
    <property type="entry name" value="Glutaredoxin"/>
    <property type="match status" value="1"/>
</dbReference>
<comment type="caution">
    <text evidence="2">The sequence shown here is derived from an EMBL/GenBank/DDBJ whole genome shotgun (WGS) entry which is preliminary data.</text>
</comment>